<dbReference type="Gene3D" id="1.20.81.30">
    <property type="entry name" value="Type II secretion system (T2SS), domain F"/>
    <property type="match status" value="1"/>
</dbReference>
<dbReference type="GO" id="GO:0005886">
    <property type="term" value="C:plasma membrane"/>
    <property type="evidence" value="ECO:0007669"/>
    <property type="project" value="UniProtKB-SubCell"/>
</dbReference>
<dbReference type="InterPro" id="IPR018076">
    <property type="entry name" value="T2SS_GspF_dom"/>
</dbReference>
<evidence type="ECO:0000259" key="8">
    <source>
        <dbReference type="Pfam" id="PF00482"/>
    </source>
</evidence>
<dbReference type="OrthoDB" id="9803381at2"/>
<protein>
    <submittedName>
        <fullName evidence="9">Flp pilus assembly protein TadB</fullName>
    </submittedName>
</protein>
<feature type="transmembrane region" description="Helical" evidence="7">
    <location>
        <begin position="6"/>
        <end position="27"/>
    </location>
</feature>
<dbReference type="Pfam" id="PF00482">
    <property type="entry name" value="T2SSF"/>
    <property type="match status" value="1"/>
</dbReference>
<dbReference type="PATRIC" id="fig|1028800.3.peg.4445"/>
<evidence type="ECO:0000313" key="9">
    <source>
        <dbReference type="EMBL" id="CDN50530.1"/>
    </source>
</evidence>
<dbReference type="eggNOG" id="COG4965">
    <property type="taxonomic scope" value="Bacteria"/>
</dbReference>
<dbReference type="AlphaFoldDB" id="A0A068SZE0"/>
<evidence type="ECO:0000313" key="10">
    <source>
        <dbReference type="Proteomes" id="UP000028181"/>
    </source>
</evidence>
<evidence type="ECO:0000256" key="3">
    <source>
        <dbReference type="ARBA" id="ARBA00022692"/>
    </source>
</evidence>
<evidence type="ECO:0000256" key="1">
    <source>
        <dbReference type="ARBA" id="ARBA00004651"/>
    </source>
</evidence>
<dbReference type="PANTHER" id="PTHR35007">
    <property type="entry name" value="INTEGRAL MEMBRANE PROTEIN-RELATED"/>
    <property type="match status" value="1"/>
</dbReference>
<keyword evidence="3 7" id="KW-0812">Transmembrane</keyword>
<gene>
    <name evidence="9" type="primary">tadB</name>
    <name evidence="9" type="ORF">RG540_CH43890</name>
</gene>
<feature type="compositionally biased region" description="Basic and acidic residues" evidence="6">
    <location>
        <begin position="64"/>
        <end position="90"/>
    </location>
</feature>
<reference evidence="10" key="1">
    <citation type="journal article" date="2014" name="BMC Genomics">
        <title>Genome sequencing of two Neorhizobium galegae strains reveals a noeT gene responsible for the unusual acetylation of the nodulation factors.</title>
        <authorList>
            <person name="Osterman J."/>
            <person name="Marsh J."/>
            <person name="Laine P.K."/>
            <person name="Zeng Z."/>
            <person name="Alatalo E."/>
            <person name="Sullivan J.T."/>
            <person name="Young J.P."/>
            <person name="Thomas-Oates J."/>
            <person name="Paulin L."/>
            <person name="Lindstrom K."/>
        </authorList>
    </citation>
    <scope>NUCLEOTIDE SEQUENCE [LARGE SCALE GENOMIC DNA]</scope>
    <source>
        <strain evidence="10">HAMBI 540</strain>
    </source>
</reference>
<comment type="subcellular location">
    <subcellularLocation>
        <location evidence="1">Cell membrane</location>
        <topology evidence="1">Multi-pass membrane protein</topology>
    </subcellularLocation>
</comment>
<keyword evidence="4 7" id="KW-1133">Transmembrane helix</keyword>
<dbReference type="EMBL" id="HG938353">
    <property type="protein sequence ID" value="CDN50530.1"/>
    <property type="molecule type" value="Genomic_DNA"/>
</dbReference>
<name>A0A068SZE0_NEOGA</name>
<keyword evidence="10" id="KW-1185">Reference proteome</keyword>
<dbReference type="HOGENOM" id="CLU_064305_1_1_5"/>
<evidence type="ECO:0000256" key="5">
    <source>
        <dbReference type="ARBA" id="ARBA00023136"/>
    </source>
</evidence>
<evidence type="ECO:0000256" key="4">
    <source>
        <dbReference type="ARBA" id="ARBA00022989"/>
    </source>
</evidence>
<evidence type="ECO:0000256" key="2">
    <source>
        <dbReference type="ARBA" id="ARBA00022475"/>
    </source>
</evidence>
<dbReference type="Proteomes" id="UP000028181">
    <property type="component" value="Chromosome I"/>
</dbReference>
<feature type="transmembrane region" description="Helical" evidence="7">
    <location>
        <begin position="278"/>
        <end position="298"/>
    </location>
</feature>
<feature type="transmembrane region" description="Helical" evidence="7">
    <location>
        <begin position="110"/>
        <end position="128"/>
    </location>
</feature>
<organism evidence="9 10">
    <name type="scientific">Neorhizobium galegae bv. orientalis str. HAMBI 540</name>
    <dbReference type="NCBI Taxonomy" id="1028800"/>
    <lineage>
        <taxon>Bacteria</taxon>
        <taxon>Pseudomonadati</taxon>
        <taxon>Pseudomonadota</taxon>
        <taxon>Alphaproteobacteria</taxon>
        <taxon>Hyphomicrobiales</taxon>
        <taxon>Rhizobiaceae</taxon>
        <taxon>Rhizobium/Agrobacterium group</taxon>
        <taxon>Neorhizobium</taxon>
    </lineage>
</organism>
<dbReference type="RefSeq" id="WP_038592361.1">
    <property type="nucleotide sequence ID" value="NZ_HG938353.1"/>
</dbReference>
<dbReference type="GeneID" id="24258387"/>
<accession>A0A068SZE0</accession>
<feature type="transmembrane region" description="Helical" evidence="7">
    <location>
        <begin position="310"/>
        <end position="329"/>
    </location>
</feature>
<keyword evidence="2" id="KW-1003">Cell membrane</keyword>
<feature type="domain" description="Type II secretion system protein GspF" evidence="8">
    <location>
        <begin position="170"/>
        <end position="294"/>
    </location>
</feature>
<proteinExistence type="predicted"/>
<evidence type="ECO:0000256" key="6">
    <source>
        <dbReference type="SAM" id="MobiDB-lite"/>
    </source>
</evidence>
<keyword evidence="5 7" id="KW-0472">Membrane</keyword>
<sequence length="337" mass="37262">MFGLDINVVAIIALVAVAAAAVCYGLLFSRMEVEKKADSRLNRVKSAETDLNKVKDARDRVQELSKRRKSMQDSIKDLEKKQEEKNRKMGDGSLKSKLAQTGLSLTMGRFYMFSVLFGVFVFLVTLIAGLPLLAAVGAAFVSALGLPRWIVGFLVKRRQKKFLEEFPNALDVMVRSIKSGLPLNDSMRLIASDGQEPVKTEFRRVIESQQVGLSIPEACTRMMLTMPLPEVNFFAIVITIQGQAGGNLSEAIGNLSKVLRERKKMKAKVQALSMEAKASAVIIGALPFIVSLLVYLTSPQYISIIFTDPRGHLILLASGVWMSIGIFVMRNMINFDI</sequence>
<dbReference type="InterPro" id="IPR042094">
    <property type="entry name" value="T2SS_GspF_sf"/>
</dbReference>
<feature type="transmembrane region" description="Helical" evidence="7">
    <location>
        <begin position="134"/>
        <end position="155"/>
    </location>
</feature>
<evidence type="ECO:0000256" key="7">
    <source>
        <dbReference type="SAM" id="Phobius"/>
    </source>
</evidence>
<dbReference type="PANTHER" id="PTHR35007:SF1">
    <property type="entry name" value="PILUS ASSEMBLY PROTEIN"/>
    <property type="match status" value="1"/>
</dbReference>
<feature type="region of interest" description="Disordered" evidence="6">
    <location>
        <begin position="64"/>
        <end position="91"/>
    </location>
</feature>
<dbReference type="KEGG" id="ngg:RG540_CH43890"/>